<reference evidence="2 3" key="1">
    <citation type="journal article" date="2015" name="Plant Cell">
        <title>Oil accumulation by the oleaginous diatom Fistulifera solaris as revealed by the genome and transcriptome.</title>
        <authorList>
            <person name="Tanaka T."/>
            <person name="Maeda Y."/>
            <person name="Veluchamy A."/>
            <person name="Tanaka M."/>
            <person name="Abida H."/>
            <person name="Marechal E."/>
            <person name="Bowler C."/>
            <person name="Muto M."/>
            <person name="Sunaga Y."/>
            <person name="Tanaka M."/>
            <person name="Yoshino T."/>
            <person name="Taniguchi T."/>
            <person name="Fukuda Y."/>
            <person name="Nemoto M."/>
            <person name="Matsumoto M."/>
            <person name="Wong P.S."/>
            <person name="Aburatani S."/>
            <person name="Fujibuchi W."/>
        </authorList>
    </citation>
    <scope>NUCLEOTIDE SEQUENCE [LARGE SCALE GENOMIC DNA]</scope>
    <source>
        <strain evidence="2 3">JPCC DA0580</strain>
    </source>
</reference>
<name>A0A1Z5JDU8_FISSO</name>
<dbReference type="InterPro" id="IPR052609">
    <property type="entry name" value="Ribosome_Biogenesis_Reg"/>
</dbReference>
<evidence type="ECO:0000313" key="2">
    <source>
        <dbReference type="EMBL" id="GAX12174.1"/>
    </source>
</evidence>
<proteinExistence type="predicted"/>
<evidence type="ECO:0000313" key="3">
    <source>
        <dbReference type="Proteomes" id="UP000198406"/>
    </source>
</evidence>
<dbReference type="Proteomes" id="UP000198406">
    <property type="component" value="Unassembled WGS sequence"/>
</dbReference>
<dbReference type="SUPFAM" id="SSF48371">
    <property type="entry name" value="ARM repeat"/>
    <property type="match status" value="1"/>
</dbReference>
<dbReference type="GO" id="GO:0042254">
    <property type="term" value="P:ribosome biogenesis"/>
    <property type="evidence" value="ECO:0007669"/>
    <property type="project" value="TreeGrafter"/>
</dbReference>
<dbReference type="GO" id="GO:0005730">
    <property type="term" value="C:nucleolus"/>
    <property type="evidence" value="ECO:0007669"/>
    <property type="project" value="TreeGrafter"/>
</dbReference>
<dbReference type="InParanoid" id="A0A1Z5JDU8"/>
<dbReference type="EMBL" id="BDSP01000050">
    <property type="protein sequence ID" value="GAX12174.1"/>
    <property type="molecule type" value="Genomic_DNA"/>
</dbReference>
<sequence length="1471" mass="165660">MKKRKRERGDLPERTKPSALVAIEKSDEFLVHVLNVSEFVTAKTTPNNTQLSSLNYILEALQEKKAMPGCPISENDVCLLLLPWAVRNVLSGTNLTRPIWHTLFVSMDVLVNSDDSHAKYSLSNQVLTQSTLFKLCPRVALFIASYKEDDEAISGVEEGNTAKSHATKAYVILTEKLFHPTMDVACKSLLLSILVKETQASSDYDMVLMATMNLIHRLVVHGKGNPKTTFQLLASAPILTAVSKIYCYFRSRNTVNEDVSGQVLQLVKKIFSFGLFHPAHHLQGFYSLLHKTKTAPFSKDAVMLKQNDNDSSFRCYQEELLKTVEESLSTNDTESEEVVSIIHGVSLLFQVFLEQKLEQRGDTSSKKKSQTLDPVNMQFQMFARWVVRLQHLVENGVEALRSAALQAILSMLESLLAHNAYSASQHDENGYFFNFLAGIYLQVSATNKVTTRNTESLGSIIPIFIVLLRLNHRLVHDSLERLVNCSLEVGVHGNEEQAADLLVEVFSSYEKLRQQSYVVGGILKALTSLRSKGNDAEAYLFLDLLGTEKVRATASHALQSCPILLVKEIFDTFEEWFVFTVSKKDNEPQTNGVCLYVAVDVFEILCQSVIVDKTTASHIAEMCEHFMEHALSSLATVMAGTAGSVKSALADIASSLCGGIIDLHVRCAFWLGRTNHLGIPSLLYEHLSNFRYFEPSKSSHFAGMFCGVALLACNRLTQIDTEIHEEERRTIESEDKMSDSDSLVAEGKALASSIFNLGNHVNCDEPRQYRHPYHFIARHRFQWLKYADDGHISLFLRWVCKDAFVPTLVDSQKSAPKTSTLGEVDLFFDSSFLSHGLIYKRLFSEAIAAAFDLIKLGLSIGDNADRDGMSDLLSVLDQPDNGQSLAVSLRHLQEKDMAVLIEISDSRLPYLFRRASYLLREVAAPSVDSCDPFDHGKKLMHMLCKLDLVFRSLKFPSTLIIPEWTAAQYILRKVLSHLLKPLLAESLRTCLETRQQALDTVERVFDSFATKDYLSFTSDETASCGLELHVTCIVGSLLESDSASDLMKSLRNMTTLARKRSDDLALVAFSRFLAEGIRKYKVINDCPSRDLTSFLEALWAVTKLRFQQDLLVSSASCSRLRSECLLLSCDLLRIEFNEKRYLELFDESTDDESILQSRDAAINEYESQSHVYIIGFLALTCTERSRCKRLLNAIIKQKKEHSLLDAAFRNVLIHIAADDIDELLERLIQHEAPQATLRYLLLCVQCATADQATVVAKNAQTIFILTTKLLNSSSRSQESRNMGLDLSLEIVDFLLNHREIIIFREFDIAVILSHLCAALGDCDQHTGSEVSVSTFSWCTTILTSMFQRYSKYLYACVPTVISLYFCLLKHAMFGPVDRKVAQQLAGVCELMVAHKEVYKKHVLGIVLEFVWQVGFLSLEHRNRMLPAIYSLLDTMSTYEMQQLNASMKTEQKVLFRTIYQSYQKGHTYKGQ</sequence>
<dbReference type="OrthoDB" id="48795at2759"/>
<feature type="domain" description="Nucleolar 27S pre-rRNA processing Urb2/Npa2 C-terminal" evidence="1">
    <location>
        <begin position="1288"/>
        <end position="1471"/>
    </location>
</feature>
<dbReference type="PANTHER" id="PTHR15682">
    <property type="entry name" value="UNHEALTHY RIBOSOME BIOGENESIS PROTEIN 2 HOMOLOG"/>
    <property type="match status" value="1"/>
</dbReference>
<evidence type="ECO:0000259" key="1">
    <source>
        <dbReference type="Pfam" id="PF10441"/>
    </source>
</evidence>
<dbReference type="Pfam" id="PF10441">
    <property type="entry name" value="Urb2"/>
    <property type="match status" value="1"/>
</dbReference>
<dbReference type="PANTHER" id="PTHR15682:SF2">
    <property type="entry name" value="UNHEALTHY RIBOSOME BIOGENESIS PROTEIN 2 HOMOLOG"/>
    <property type="match status" value="1"/>
</dbReference>
<gene>
    <name evidence="2" type="ORF">FisN_1Hh099</name>
</gene>
<comment type="caution">
    <text evidence="2">The sequence shown here is derived from an EMBL/GenBank/DDBJ whole genome shotgun (WGS) entry which is preliminary data.</text>
</comment>
<dbReference type="InterPro" id="IPR018849">
    <property type="entry name" value="Urb2/Npa2_C"/>
</dbReference>
<dbReference type="InterPro" id="IPR016024">
    <property type="entry name" value="ARM-type_fold"/>
</dbReference>
<organism evidence="2 3">
    <name type="scientific">Fistulifera solaris</name>
    <name type="common">Oleaginous diatom</name>
    <dbReference type="NCBI Taxonomy" id="1519565"/>
    <lineage>
        <taxon>Eukaryota</taxon>
        <taxon>Sar</taxon>
        <taxon>Stramenopiles</taxon>
        <taxon>Ochrophyta</taxon>
        <taxon>Bacillariophyta</taxon>
        <taxon>Bacillariophyceae</taxon>
        <taxon>Bacillariophycidae</taxon>
        <taxon>Naviculales</taxon>
        <taxon>Naviculaceae</taxon>
        <taxon>Fistulifera</taxon>
    </lineage>
</organism>
<protein>
    <recommendedName>
        <fullName evidence="1">Nucleolar 27S pre-rRNA processing Urb2/Npa2 C-terminal domain-containing protein</fullName>
    </recommendedName>
</protein>
<accession>A0A1Z5JDU8</accession>
<keyword evidence="3" id="KW-1185">Reference proteome</keyword>